<dbReference type="PANTHER" id="PTHR34370">
    <property type="entry name" value="OS04G0600100 PROTEIN"/>
    <property type="match status" value="1"/>
</dbReference>
<reference evidence="2 3" key="2">
    <citation type="journal article" date="2014" name="BMC Genomics">
        <title>An improved genome of the model marine alga Ostreococcus tauri unfolds by assessing Illumina de novo assemblies.</title>
        <authorList>
            <person name="Blanc-Mathieu R."/>
            <person name="Verhelst B."/>
            <person name="Derelle E."/>
            <person name="Rombauts S."/>
            <person name="Bouget F.Y."/>
            <person name="Carre I."/>
            <person name="Chateau A."/>
            <person name="Eyre-Walker A."/>
            <person name="Grimsley N."/>
            <person name="Moreau H."/>
            <person name="Piegu B."/>
            <person name="Rivals E."/>
            <person name="Schackwitz W."/>
            <person name="Van de Peer Y."/>
            <person name="Piganeau G."/>
        </authorList>
    </citation>
    <scope>NUCLEOTIDE SEQUENCE [LARGE SCALE GENOMIC DNA]</scope>
    <source>
        <strain evidence="3">OTTH 0595 / CCAP 157/2 / RCC745</strain>
    </source>
</reference>
<dbReference type="KEGG" id="ota:OT_ostta02g01670"/>
<comment type="caution">
    <text evidence="2">The sequence shown here is derived from an EMBL/GenBank/DDBJ whole genome shotgun (WGS) entry which is preliminary data.</text>
</comment>
<keyword evidence="3" id="KW-1185">Reference proteome</keyword>
<evidence type="ECO:0000256" key="1">
    <source>
        <dbReference type="SAM" id="Phobius"/>
    </source>
</evidence>
<keyword evidence="1" id="KW-1133">Transmembrane helix</keyword>
<name>A0A090MDJ3_OSTTA</name>
<proteinExistence type="predicted"/>
<dbReference type="InParanoid" id="A0A090MDJ3"/>
<evidence type="ECO:0000313" key="2">
    <source>
        <dbReference type="EMBL" id="CEG00991.1"/>
    </source>
</evidence>
<gene>
    <name evidence="2" type="ORF">OT_ostta02g01670</name>
</gene>
<keyword evidence="1" id="KW-0812">Transmembrane</keyword>
<protein>
    <submittedName>
        <fullName evidence="2">Unnamed product</fullName>
    </submittedName>
</protein>
<sequence length="229" mass="25481">MLKSSTKSTRLSIGPTTPKRARMTAELHMHPDFRSGSMRIRFYDLDVCSRRTNSFGGPVREYNKVEVLLNRKSFSRKCASLTASRGFPSYGCSQGREDRSKFVSIFSRSSIARQTSRLKELGPAGILSYGFLNSCFYTCAYLLFLNNSSLLTQGRLLEAALVVWTGSQVTKALRIWLAIVLTPLTSAMLKAVEQKYAIGRAKATWLGILIMLMASACCLSAFLFIGNAW</sequence>
<dbReference type="PANTHER" id="PTHR34370:SF1">
    <property type="entry name" value="OS04G0600100 PROTEIN"/>
    <property type="match status" value="1"/>
</dbReference>
<dbReference type="EMBL" id="CAID01000002">
    <property type="protein sequence ID" value="CEG00991.1"/>
    <property type="molecule type" value="Genomic_DNA"/>
</dbReference>
<reference evidence="3" key="1">
    <citation type="journal article" date="2006" name="Proc. Natl. Acad. Sci. U.S.A.">
        <title>Genome analysis of the smallest free-living eukaryote Ostreococcus tauri unveils many unique features.</title>
        <authorList>
            <person name="Derelle E."/>
            <person name="Ferraz C."/>
            <person name="Rombauts S."/>
            <person name="Rouze P."/>
            <person name="Worden A.Z."/>
            <person name="Robbens S."/>
            <person name="Partensky F."/>
            <person name="Degroeve S."/>
            <person name="Echeynie S."/>
            <person name="Cooke R."/>
            <person name="Saeys Y."/>
            <person name="Wuyts J."/>
            <person name="Jabbari K."/>
            <person name="Bowler C."/>
            <person name="Panaud O."/>
            <person name="Piegu B."/>
            <person name="Ball S.G."/>
            <person name="Ral J.-P."/>
            <person name="Bouget F.-Y."/>
            <person name="Piganeau G."/>
            <person name="De Baets B."/>
            <person name="Picard A."/>
            <person name="Delseny M."/>
            <person name="Demaille J."/>
            <person name="Van de Peer Y."/>
            <person name="Moreau H."/>
        </authorList>
    </citation>
    <scope>NUCLEOTIDE SEQUENCE [LARGE SCALE GENOMIC DNA]</scope>
    <source>
        <strain evidence="3">OTTH 0595 / CCAP 157/2 / RCC745</strain>
    </source>
</reference>
<keyword evidence="1" id="KW-0472">Membrane</keyword>
<accession>A0A090MDJ3</accession>
<dbReference type="Proteomes" id="UP000009170">
    <property type="component" value="Unassembled WGS sequence"/>
</dbReference>
<feature type="transmembrane region" description="Helical" evidence="1">
    <location>
        <begin position="204"/>
        <end position="225"/>
    </location>
</feature>
<dbReference type="AlphaFoldDB" id="A0A090MDJ3"/>
<dbReference type="GeneID" id="9832663"/>
<organism evidence="2 3">
    <name type="scientific">Ostreococcus tauri</name>
    <name type="common">Marine green alga</name>
    <dbReference type="NCBI Taxonomy" id="70448"/>
    <lineage>
        <taxon>Eukaryota</taxon>
        <taxon>Viridiplantae</taxon>
        <taxon>Chlorophyta</taxon>
        <taxon>Mamiellophyceae</taxon>
        <taxon>Mamiellales</taxon>
        <taxon>Bathycoccaceae</taxon>
        <taxon>Ostreococcus</taxon>
    </lineage>
</organism>
<evidence type="ECO:0000313" key="3">
    <source>
        <dbReference type="Proteomes" id="UP000009170"/>
    </source>
</evidence>
<feature type="transmembrane region" description="Helical" evidence="1">
    <location>
        <begin position="126"/>
        <end position="144"/>
    </location>
</feature>
<dbReference type="RefSeq" id="XP_022840726.1">
    <property type="nucleotide sequence ID" value="XM_022985034.1"/>
</dbReference>
<dbReference type="OrthoDB" id="2020192at2759"/>